<evidence type="ECO:0000313" key="4">
    <source>
        <dbReference type="EMBL" id="KGM14180.1"/>
    </source>
</evidence>
<dbReference type="SUPFAM" id="SSF141868">
    <property type="entry name" value="EAL domain-like"/>
    <property type="match status" value="1"/>
</dbReference>
<evidence type="ECO:0000313" key="5">
    <source>
        <dbReference type="Proteomes" id="UP000054314"/>
    </source>
</evidence>
<dbReference type="PANTHER" id="PTHR33121">
    <property type="entry name" value="CYCLIC DI-GMP PHOSPHODIESTERASE PDEF"/>
    <property type="match status" value="1"/>
</dbReference>
<reference evidence="4 5" key="1">
    <citation type="submission" date="2013-08" db="EMBL/GenBank/DDBJ databases">
        <title>Genome sequencing of Cellulomonas bogoriensis 69B4.</title>
        <authorList>
            <person name="Chen F."/>
            <person name="Li Y."/>
            <person name="Wang G."/>
        </authorList>
    </citation>
    <scope>NUCLEOTIDE SEQUENCE [LARGE SCALE GENOMIC DNA]</scope>
    <source>
        <strain evidence="4 5">69B4</strain>
    </source>
</reference>
<name>A0A0A0C1Z2_9CELL</name>
<feature type="region of interest" description="Disordered" evidence="1">
    <location>
        <begin position="1"/>
        <end position="75"/>
    </location>
</feature>
<dbReference type="InterPro" id="IPR001633">
    <property type="entry name" value="EAL_dom"/>
</dbReference>
<dbReference type="Pfam" id="PF00563">
    <property type="entry name" value="EAL"/>
    <property type="match status" value="1"/>
</dbReference>
<accession>A0A0A0C1Z2</accession>
<feature type="compositionally biased region" description="Basic and acidic residues" evidence="1">
    <location>
        <begin position="10"/>
        <end position="28"/>
    </location>
</feature>
<evidence type="ECO:0000256" key="2">
    <source>
        <dbReference type="SAM" id="Phobius"/>
    </source>
</evidence>
<dbReference type="CDD" id="cd01948">
    <property type="entry name" value="EAL"/>
    <property type="match status" value="1"/>
</dbReference>
<evidence type="ECO:0000259" key="3">
    <source>
        <dbReference type="PROSITE" id="PS50883"/>
    </source>
</evidence>
<dbReference type="SMART" id="SM00052">
    <property type="entry name" value="EAL"/>
    <property type="match status" value="1"/>
</dbReference>
<dbReference type="PANTHER" id="PTHR33121:SF76">
    <property type="entry name" value="SIGNALING PROTEIN"/>
    <property type="match status" value="1"/>
</dbReference>
<sequence length="460" mass="48965">MVGMGASDAAEARAGARDGRRRTADPAHGHVPSPHAPAEGVAPTAQGDDAAHGRDPDAETEPATPPTERPEPVETPLERFLYQTSSSHPWMSAATIAGMLAVGWLAVYASGGSQRALPHLFYVPILAAALPFGLRGVLVTGTVSTVLVGPLMPLDTSTGAPQDTMSWVVRGVMFLLIGSISAIALRARDRVYTRRLQEDLREALTRARLLPSAKDPALAEQVREVLDARRFHPVFQPIYSLRTGELVGVEALTRFDVEPYRSPDQWFAAAEDVGLGTDLEIAAIEAALAHPEVHGLAVSVNVSPATLADPRLLALATSCSGRTLTLEITEHAAIEDYRLLSERMEPLRRAGVRVAVDDVGAGFSSLKHIVQLAPDVIKLDMSLTQDVEDSPLRKALATSLVEFSEHTGAVLVVEGIETDQDLAAWAAMGAHAAQGYLIGRPGNLPVSAASSVIAQMRQSR</sequence>
<keyword evidence="2" id="KW-0812">Transmembrane</keyword>
<organism evidence="4 5">
    <name type="scientific">Cellulomonas bogoriensis 69B4 = DSM 16987</name>
    <dbReference type="NCBI Taxonomy" id="1386082"/>
    <lineage>
        <taxon>Bacteria</taxon>
        <taxon>Bacillati</taxon>
        <taxon>Actinomycetota</taxon>
        <taxon>Actinomycetes</taxon>
        <taxon>Micrococcales</taxon>
        <taxon>Cellulomonadaceae</taxon>
        <taxon>Cellulomonas</taxon>
    </lineage>
</organism>
<feature type="transmembrane region" description="Helical" evidence="2">
    <location>
        <begin position="90"/>
        <end position="109"/>
    </location>
</feature>
<protein>
    <submittedName>
        <fullName evidence="4">Response regulator receiver protein</fullName>
    </submittedName>
</protein>
<evidence type="ECO:0000256" key="1">
    <source>
        <dbReference type="SAM" id="MobiDB-lite"/>
    </source>
</evidence>
<feature type="domain" description="EAL" evidence="3">
    <location>
        <begin position="215"/>
        <end position="455"/>
    </location>
</feature>
<dbReference type="PROSITE" id="PS50883">
    <property type="entry name" value="EAL"/>
    <property type="match status" value="1"/>
</dbReference>
<feature type="transmembrane region" description="Helical" evidence="2">
    <location>
        <begin position="121"/>
        <end position="147"/>
    </location>
</feature>
<feature type="transmembrane region" description="Helical" evidence="2">
    <location>
        <begin position="167"/>
        <end position="185"/>
    </location>
</feature>
<keyword evidence="2" id="KW-0472">Membrane</keyword>
<dbReference type="Gene3D" id="3.20.20.450">
    <property type="entry name" value="EAL domain"/>
    <property type="match status" value="1"/>
</dbReference>
<dbReference type="AlphaFoldDB" id="A0A0A0C1Z2"/>
<gene>
    <name evidence="4" type="ORF">N869_02870</name>
</gene>
<dbReference type="InterPro" id="IPR050706">
    <property type="entry name" value="Cyclic-di-GMP_PDE-like"/>
</dbReference>
<dbReference type="GO" id="GO:0071111">
    <property type="term" value="F:cyclic-guanylate-specific phosphodiesterase activity"/>
    <property type="evidence" value="ECO:0007669"/>
    <property type="project" value="InterPro"/>
</dbReference>
<dbReference type="EMBL" id="AXCZ01000010">
    <property type="protein sequence ID" value="KGM14180.1"/>
    <property type="molecule type" value="Genomic_DNA"/>
</dbReference>
<dbReference type="Proteomes" id="UP000054314">
    <property type="component" value="Unassembled WGS sequence"/>
</dbReference>
<keyword evidence="2" id="KW-1133">Transmembrane helix</keyword>
<proteinExistence type="predicted"/>
<dbReference type="InterPro" id="IPR035919">
    <property type="entry name" value="EAL_sf"/>
</dbReference>
<comment type="caution">
    <text evidence="4">The sequence shown here is derived from an EMBL/GenBank/DDBJ whole genome shotgun (WGS) entry which is preliminary data.</text>
</comment>
<keyword evidence="5" id="KW-1185">Reference proteome</keyword>